<dbReference type="Gene3D" id="3.10.20.90">
    <property type="entry name" value="Phosphatidylinositol 3-kinase Catalytic Subunit, Chain A, domain 1"/>
    <property type="match status" value="1"/>
</dbReference>
<protein>
    <recommendedName>
        <fullName evidence="4">Rad60/SUMO-like domain-containing protein</fullName>
    </recommendedName>
</protein>
<proteinExistence type="predicted"/>
<organism evidence="2 3">
    <name type="scientific">Schizophyllum amplum</name>
    <dbReference type="NCBI Taxonomy" id="97359"/>
    <lineage>
        <taxon>Eukaryota</taxon>
        <taxon>Fungi</taxon>
        <taxon>Dikarya</taxon>
        <taxon>Basidiomycota</taxon>
        <taxon>Agaricomycotina</taxon>
        <taxon>Agaricomycetes</taxon>
        <taxon>Agaricomycetidae</taxon>
        <taxon>Agaricales</taxon>
        <taxon>Schizophyllaceae</taxon>
        <taxon>Schizophyllum</taxon>
    </lineage>
</organism>
<dbReference type="STRING" id="97359.A0A550CH75"/>
<evidence type="ECO:0000256" key="1">
    <source>
        <dbReference type="SAM" id="MobiDB-lite"/>
    </source>
</evidence>
<evidence type="ECO:0000313" key="3">
    <source>
        <dbReference type="Proteomes" id="UP000320762"/>
    </source>
</evidence>
<feature type="region of interest" description="Disordered" evidence="1">
    <location>
        <begin position="331"/>
        <end position="368"/>
    </location>
</feature>
<name>A0A550CH75_9AGAR</name>
<dbReference type="OrthoDB" id="3365399at2759"/>
<dbReference type="AlphaFoldDB" id="A0A550CH75"/>
<keyword evidence="3" id="KW-1185">Reference proteome</keyword>
<dbReference type="EMBL" id="VDMD01000008">
    <property type="protein sequence ID" value="TRM64155.1"/>
    <property type="molecule type" value="Genomic_DNA"/>
</dbReference>
<reference evidence="2 3" key="1">
    <citation type="journal article" date="2019" name="New Phytol.">
        <title>Comparative genomics reveals unique wood-decay strategies and fruiting body development in the Schizophyllaceae.</title>
        <authorList>
            <person name="Almasi E."/>
            <person name="Sahu N."/>
            <person name="Krizsan K."/>
            <person name="Balint B."/>
            <person name="Kovacs G.M."/>
            <person name="Kiss B."/>
            <person name="Cseklye J."/>
            <person name="Drula E."/>
            <person name="Henrissat B."/>
            <person name="Nagy I."/>
            <person name="Chovatia M."/>
            <person name="Adam C."/>
            <person name="LaButti K."/>
            <person name="Lipzen A."/>
            <person name="Riley R."/>
            <person name="Grigoriev I.V."/>
            <person name="Nagy L.G."/>
        </authorList>
    </citation>
    <scope>NUCLEOTIDE SEQUENCE [LARGE SCALE GENOMIC DNA]</scope>
    <source>
        <strain evidence="2 3">NL-1724</strain>
    </source>
</reference>
<comment type="caution">
    <text evidence="2">The sequence shown here is derived from an EMBL/GenBank/DDBJ whole genome shotgun (WGS) entry which is preliminary data.</text>
</comment>
<evidence type="ECO:0000313" key="2">
    <source>
        <dbReference type="EMBL" id="TRM64155.1"/>
    </source>
</evidence>
<feature type="region of interest" description="Disordered" evidence="1">
    <location>
        <begin position="1"/>
        <end position="41"/>
    </location>
</feature>
<dbReference type="Proteomes" id="UP000320762">
    <property type="component" value="Unassembled WGS sequence"/>
</dbReference>
<feature type="compositionally biased region" description="Acidic residues" evidence="1">
    <location>
        <begin position="212"/>
        <end position="232"/>
    </location>
</feature>
<feature type="compositionally biased region" description="Low complexity" evidence="1">
    <location>
        <begin position="248"/>
        <end position="263"/>
    </location>
</feature>
<accession>A0A550CH75</accession>
<gene>
    <name evidence="2" type="ORF">BD626DRAFT_629882</name>
</gene>
<sequence>MGARQGGVENTSEGLDSDDDSGDSGIEIPIEVHNTTPALSREQLENARAIIRNAFANRHHSQAQEDDDDVGNLTNETIVLPPELQKAAAKAARARASSATPFDAADTVKISVTWTPHPKDPSGKHETFDFEVERHKPLRDVFESVADEMDILSSKLYMTHRGVRIFGSVTANYLKVGTTASLVACDKATYEYMREQEEIQRRSSVHPPSDHEQEDEDDDEDIVIIPDDDDDNGAYTSAHTSPRRHPSTSRPTSTSRPATSPTNTPRPPSTTPAAHGPSAPSDDEDDTKFKIILRCASLPGKDVTLTVRPTTTCGAIVRAFVKKVGLAEQFPNAGTAQAPPPPPPAPKGRGRKAAAQPVPTVKDPQLMIEGDKMGHGVKLEDTELEDGDVVDVVGL</sequence>
<feature type="region of interest" description="Disordered" evidence="1">
    <location>
        <begin position="196"/>
        <end position="286"/>
    </location>
</feature>
<evidence type="ECO:0008006" key="4">
    <source>
        <dbReference type="Google" id="ProtNLM"/>
    </source>
</evidence>